<comment type="similarity">
    <text evidence="1">Belongs to the thioredoxin family. DsbA subfamily.</text>
</comment>
<proteinExistence type="inferred from homology"/>
<dbReference type="Proteomes" id="UP000515976">
    <property type="component" value="Chromosome"/>
</dbReference>
<dbReference type="RefSeq" id="WP_166098147.1">
    <property type="nucleotide sequence ID" value="NZ_BMMY01000001.1"/>
</dbReference>
<organism evidence="9 10">
    <name type="scientific">Phycicoccus endophyticus</name>
    <dbReference type="NCBI Taxonomy" id="1690220"/>
    <lineage>
        <taxon>Bacteria</taxon>
        <taxon>Bacillati</taxon>
        <taxon>Actinomycetota</taxon>
        <taxon>Actinomycetes</taxon>
        <taxon>Micrococcales</taxon>
        <taxon>Intrasporangiaceae</taxon>
        <taxon>Phycicoccus</taxon>
    </lineage>
</organism>
<evidence type="ECO:0000259" key="8">
    <source>
        <dbReference type="Pfam" id="PF13462"/>
    </source>
</evidence>
<evidence type="ECO:0000256" key="7">
    <source>
        <dbReference type="SAM" id="Phobius"/>
    </source>
</evidence>
<evidence type="ECO:0000256" key="2">
    <source>
        <dbReference type="ARBA" id="ARBA00022729"/>
    </source>
</evidence>
<reference evidence="9 10" key="1">
    <citation type="submission" date="2020-08" db="EMBL/GenBank/DDBJ databases">
        <title>Genome sequence of Phycicoccus endophyticus JCM 31784T.</title>
        <authorList>
            <person name="Hyun D.-W."/>
            <person name="Bae J.-W."/>
        </authorList>
    </citation>
    <scope>NUCLEOTIDE SEQUENCE [LARGE SCALE GENOMIC DNA]</scope>
    <source>
        <strain evidence="9 10">JCM 31784</strain>
    </source>
</reference>
<keyword evidence="5" id="KW-0676">Redox-active center</keyword>
<dbReference type="CDD" id="cd02972">
    <property type="entry name" value="DsbA_family"/>
    <property type="match status" value="1"/>
</dbReference>
<dbReference type="InterPro" id="IPR036249">
    <property type="entry name" value="Thioredoxin-like_sf"/>
</dbReference>
<keyword evidence="2" id="KW-0732">Signal</keyword>
<dbReference type="Pfam" id="PF13462">
    <property type="entry name" value="Thioredoxin_4"/>
    <property type="match status" value="1"/>
</dbReference>
<gene>
    <name evidence="9" type="ORF">H9L10_05395</name>
</gene>
<dbReference type="Gene3D" id="3.40.30.10">
    <property type="entry name" value="Glutaredoxin"/>
    <property type="match status" value="1"/>
</dbReference>
<feature type="compositionally biased region" description="Low complexity" evidence="6">
    <location>
        <begin position="19"/>
        <end position="31"/>
    </location>
</feature>
<keyword evidence="4" id="KW-1015">Disulfide bond</keyword>
<evidence type="ECO:0000313" key="9">
    <source>
        <dbReference type="EMBL" id="QNN50441.1"/>
    </source>
</evidence>
<dbReference type="SUPFAM" id="SSF52833">
    <property type="entry name" value="Thioredoxin-like"/>
    <property type="match status" value="1"/>
</dbReference>
<evidence type="ECO:0000256" key="1">
    <source>
        <dbReference type="ARBA" id="ARBA00005791"/>
    </source>
</evidence>
<evidence type="ECO:0000256" key="6">
    <source>
        <dbReference type="SAM" id="MobiDB-lite"/>
    </source>
</evidence>
<dbReference type="EMBL" id="CP060712">
    <property type="protein sequence ID" value="QNN50441.1"/>
    <property type="molecule type" value="Genomic_DNA"/>
</dbReference>
<sequence>MAKNSTKGRAPAGTKGRTAANARQAKIQAAQRSSSGGANKIVVATVVVVVAIVAVVGGVIWMETSKKDAITGGGNALPAGVSALGDGYPAYQDVTPVDGAPTLEIYEDFQCPACKSYEDQLGSTVEDLAEQGKVRLVYHVKNFLDDNLGNTWSTQAGNAAFCAADAGKFQAFHDQAYANQPTEGDGFTDDQLAGFAEAAGITGSALDTWQECYDAGKYVDYVNSVEESSAKDGVTGTPTLRLNGETLDLGQVGTPEQLTAAIEDATA</sequence>
<keyword evidence="7" id="KW-1133">Transmembrane helix</keyword>
<evidence type="ECO:0000313" key="10">
    <source>
        <dbReference type="Proteomes" id="UP000515976"/>
    </source>
</evidence>
<keyword evidence="3" id="KW-0560">Oxidoreductase</keyword>
<evidence type="ECO:0000256" key="5">
    <source>
        <dbReference type="ARBA" id="ARBA00023284"/>
    </source>
</evidence>
<keyword evidence="7" id="KW-0812">Transmembrane</keyword>
<name>A0A7G9R4B6_9MICO</name>
<dbReference type="PANTHER" id="PTHR13887:SF14">
    <property type="entry name" value="DISULFIDE BOND FORMATION PROTEIN D"/>
    <property type="match status" value="1"/>
</dbReference>
<feature type="region of interest" description="Disordered" evidence="6">
    <location>
        <begin position="1"/>
        <end position="31"/>
    </location>
</feature>
<protein>
    <submittedName>
        <fullName evidence="9">Thioredoxin domain-containing protein</fullName>
    </submittedName>
</protein>
<dbReference type="InterPro" id="IPR012336">
    <property type="entry name" value="Thioredoxin-like_fold"/>
</dbReference>
<dbReference type="PANTHER" id="PTHR13887">
    <property type="entry name" value="GLUTATHIONE S-TRANSFERASE KAPPA"/>
    <property type="match status" value="1"/>
</dbReference>
<keyword evidence="7" id="KW-0472">Membrane</keyword>
<evidence type="ECO:0000256" key="4">
    <source>
        <dbReference type="ARBA" id="ARBA00023157"/>
    </source>
</evidence>
<keyword evidence="10" id="KW-1185">Reference proteome</keyword>
<feature type="transmembrane region" description="Helical" evidence="7">
    <location>
        <begin position="41"/>
        <end position="62"/>
    </location>
</feature>
<accession>A0A7G9R4B6</accession>
<dbReference type="AlphaFoldDB" id="A0A7G9R4B6"/>
<dbReference type="KEGG" id="pei:H9L10_05395"/>
<dbReference type="GO" id="GO:0016491">
    <property type="term" value="F:oxidoreductase activity"/>
    <property type="evidence" value="ECO:0007669"/>
    <property type="project" value="UniProtKB-KW"/>
</dbReference>
<feature type="domain" description="Thioredoxin-like fold" evidence="8">
    <location>
        <begin position="102"/>
        <end position="264"/>
    </location>
</feature>
<evidence type="ECO:0000256" key="3">
    <source>
        <dbReference type="ARBA" id="ARBA00023002"/>
    </source>
</evidence>